<evidence type="ECO:0000256" key="4">
    <source>
        <dbReference type="ARBA" id="ARBA00022692"/>
    </source>
</evidence>
<dbReference type="GO" id="GO:0005886">
    <property type="term" value="C:plasma membrane"/>
    <property type="evidence" value="ECO:0007669"/>
    <property type="project" value="TreeGrafter"/>
</dbReference>
<evidence type="ECO:0000256" key="1">
    <source>
        <dbReference type="ARBA" id="ARBA00004479"/>
    </source>
</evidence>
<keyword evidence="6" id="KW-0677">Repeat</keyword>
<dbReference type="Gene3D" id="3.80.10.10">
    <property type="entry name" value="Ribonuclease Inhibitor"/>
    <property type="match status" value="3"/>
</dbReference>
<dbReference type="eggNOG" id="KOG4641">
    <property type="taxonomic scope" value="Eukaryota"/>
</dbReference>
<dbReference type="OMA" id="DATICSM"/>
<evidence type="ECO:0000256" key="10">
    <source>
        <dbReference type="ARBA" id="ARBA00023180"/>
    </source>
</evidence>
<evidence type="ECO:0000259" key="12">
    <source>
        <dbReference type="PROSITE" id="PS50104"/>
    </source>
</evidence>
<dbReference type="PRINTS" id="PR01537">
    <property type="entry name" value="INTRLKN1R1F"/>
</dbReference>
<keyword evidence="10" id="KW-0325">Glycoprotein</keyword>
<feature type="transmembrane region" description="Helical" evidence="11">
    <location>
        <begin position="657"/>
        <end position="677"/>
    </location>
</feature>
<dbReference type="EnsemblMetazoa" id="SMAR014647-RA">
    <property type="protein sequence ID" value="SMAR014647-PA"/>
    <property type="gene ID" value="SMAR014647"/>
</dbReference>
<evidence type="ECO:0000256" key="11">
    <source>
        <dbReference type="SAM" id="Phobius"/>
    </source>
</evidence>
<evidence type="ECO:0000256" key="5">
    <source>
        <dbReference type="ARBA" id="ARBA00022729"/>
    </source>
</evidence>
<accession>T1JLB7</accession>
<dbReference type="GO" id="GO:0004888">
    <property type="term" value="F:transmembrane signaling receptor activity"/>
    <property type="evidence" value="ECO:0007669"/>
    <property type="project" value="InterPro"/>
</dbReference>
<keyword evidence="5" id="KW-0732">Signal</keyword>
<name>T1JLB7_STRMM</name>
<keyword evidence="3" id="KW-0433">Leucine-rich repeat</keyword>
<comment type="similarity">
    <text evidence="2">Belongs to the Toll-like receptor family.</text>
</comment>
<dbReference type="PROSITE" id="PS51450">
    <property type="entry name" value="LRR"/>
    <property type="match status" value="1"/>
</dbReference>
<evidence type="ECO:0000256" key="7">
    <source>
        <dbReference type="ARBA" id="ARBA00022989"/>
    </source>
</evidence>
<dbReference type="HOGENOM" id="CLU_009970_0_1_1"/>
<dbReference type="InterPro" id="IPR032675">
    <property type="entry name" value="LRR_dom_sf"/>
</dbReference>
<dbReference type="PROSITE" id="PS50104">
    <property type="entry name" value="TIR"/>
    <property type="match status" value="1"/>
</dbReference>
<evidence type="ECO:0000256" key="9">
    <source>
        <dbReference type="ARBA" id="ARBA00023170"/>
    </source>
</evidence>
<dbReference type="InterPro" id="IPR000157">
    <property type="entry name" value="TIR_dom"/>
</dbReference>
<dbReference type="InterPro" id="IPR003591">
    <property type="entry name" value="Leu-rich_rpt_typical-subtyp"/>
</dbReference>
<dbReference type="SUPFAM" id="SSF52200">
    <property type="entry name" value="Toll/Interleukin receptor TIR domain"/>
    <property type="match status" value="1"/>
</dbReference>
<dbReference type="GO" id="GO:0006955">
    <property type="term" value="P:immune response"/>
    <property type="evidence" value="ECO:0007669"/>
    <property type="project" value="InterPro"/>
</dbReference>
<evidence type="ECO:0000313" key="13">
    <source>
        <dbReference type="EnsemblMetazoa" id="SMAR014647-PA"/>
    </source>
</evidence>
<keyword evidence="9" id="KW-0675">Receptor</keyword>
<dbReference type="AlphaFoldDB" id="T1JLB7"/>
<dbReference type="Pfam" id="PF13855">
    <property type="entry name" value="LRR_8"/>
    <property type="match status" value="2"/>
</dbReference>
<dbReference type="EMBL" id="JH431975">
    <property type="status" value="NOT_ANNOTATED_CDS"/>
    <property type="molecule type" value="Genomic_DNA"/>
</dbReference>
<dbReference type="STRING" id="126957.T1JLB7"/>
<feature type="domain" description="TIR" evidence="12">
    <location>
        <begin position="706"/>
        <end position="842"/>
    </location>
</feature>
<dbReference type="PANTHER" id="PTHR24365">
    <property type="entry name" value="TOLL-LIKE RECEPTOR"/>
    <property type="match status" value="1"/>
</dbReference>
<dbReference type="Pfam" id="PF13676">
    <property type="entry name" value="TIR_2"/>
    <property type="match status" value="1"/>
</dbReference>
<dbReference type="PhylomeDB" id="T1JLB7"/>
<proteinExistence type="inferred from homology"/>
<reference evidence="13" key="2">
    <citation type="submission" date="2015-02" db="UniProtKB">
        <authorList>
            <consortium name="EnsemblMetazoa"/>
        </authorList>
    </citation>
    <scope>IDENTIFICATION</scope>
</reference>
<dbReference type="SUPFAM" id="SSF52058">
    <property type="entry name" value="L domain-like"/>
    <property type="match status" value="2"/>
</dbReference>
<organism evidence="13 14">
    <name type="scientific">Strigamia maritima</name>
    <name type="common">European centipede</name>
    <name type="synonym">Geophilus maritimus</name>
    <dbReference type="NCBI Taxonomy" id="126957"/>
    <lineage>
        <taxon>Eukaryota</taxon>
        <taxon>Metazoa</taxon>
        <taxon>Ecdysozoa</taxon>
        <taxon>Arthropoda</taxon>
        <taxon>Myriapoda</taxon>
        <taxon>Chilopoda</taxon>
        <taxon>Pleurostigmophora</taxon>
        <taxon>Geophilomorpha</taxon>
        <taxon>Linotaeniidae</taxon>
        <taxon>Strigamia</taxon>
    </lineage>
</organism>
<keyword evidence="8 11" id="KW-0472">Membrane</keyword>
<dbReference type="InterPro" id="IPR001611">
    <property type="entry name" value="Leu-rich_rpt"/>
</dbReference>
<evidence type="ECO:0000256" key="8">
    <source>
        <dbReference type="ARBA" id="ARBA00023136"/>
    </source>
</evidence>
<dbReference type="InterPro" id="IPR035897">
    <property type="entry name" value="Toll_tir_struct_dom_sf"/>
</dbReference>
<sequence length="853" mass="98834">MDLECRCQKNGLIFKQNSTRPFQFQMTFKDDTLNLTGRCDDAFKVQDVLRMWAFPLSTLITMTKMMIIVDYFHVHKDKIRSYFDFNSFPRLDSVVNLEFIDKCSKNVRGNISEFFPNLNNLRILLHRLKKVPENMKMMPRLRKMDLRSNEIEAIDQDDFQGLPELQNLEMSRNEIRILPDGFLNENSNLELLRLGYNKLTSVPGDLLKNKPKLSKFELHYNQLKTLPENLLDGVTNLYSLALKGNKLRSFPPNFFQNVKIESLYLYDNLLTQIPHVKHVKYINLKGNNISHLILPLSDVIPTAETILLSDNCIRSVTSSNSAIKRNKKMKFECVNCCFDSIPVELAMEVGQLNISDNKITKFGLDELKKIYFEDNSVNLVLTNNNITRINTDVYQFIQENPIFDFSSNANMIELRGNPFVCDCHLNEILKNDLVKRFMNKVFDVEFWRCHDSITGSDVKVDDLNVDGLVCDVLNCPNKCKCLENRAKQHFRVNCSGAGLNEFPTNFSIPPVHNLLLNLDNNNIKYLPSRTWAMWIAVEELDLSRNKLESVKNLTFSDKLTNISLRFNYLTQLEPPILKLFTESNVRTVWLARNHWKCSCDMRELRNLAVKSKTDFADRQDTRCMVNENDKVSTFDLYDVDDFCTQTRDINTNNAGSIVWPIVAVIVIIVSVLVILSIRFKLEIKYFLFAKGWCLGLVTEEDIDAAKQYDAFVSYSSADGEWVRDVLVAGLEEGQPAYKLCLHERDWLAGEFIPEQIVLSVQESRRTIIVLTPDFLSSAWSQIEFNVAYHKAFEDRVRRLIVVVPKEMPKLDMARDDLRAFLATTTYLEASKPHFWTKLRCSMPRIRPKDEMIL</sequence>
<evidence type="ECO:0000256" key="2">
    <source>
        <dbReference type="ARBA" id="ARBA00009634"/>
    </source>
</evidence>
<keyword evidence="7 11" id="KW-1133">Transmembrane helix</keyword>
<dbReference type="SMART" id="SM00255">
    <property type="entry name" value="TIR"/>
    <property type="match status" value="1"/>
</dbReference>
<dbReference type="SMART" id="SM00369">
    <property type="entry name" value="LRR_TYP"/>
    <property type="match status" value="7"/>
</dbReference>
<dbReference type="InterPro" id="IPR017241">
    <property type="entry name" value="Toll-like_receptor"/>
</dbReference>
<dbReference type="PIRSF" id="PIRSF037595">
    <property type="entry name" value="Toll-like_receptor"/>
    <property type="match status" value="1"/>
</dbReference>
<evidence type="ECO:0000256" key="3">
    <source>
        <dbReference type="ARBA" id="ARBA00022614"/>
    </source>
</evidence>
<evidence type="ECO:0000313" key="14">
    <source>
        <dbReference type="Proteomes" id="UP000014500"/>
    </source>
</evidence>
<dbReference type="PANTHER" id="PTHR24365:SF541">
    <property type="entry name" value="PROTEIN TOLL-RELATED"/>
    <property type="match status" value="1"/>
</dbReference>
<keyword evidence="14" id="KW-1185">Reference proteome</keyword>
<comment type="subcellular location">
    <subcellularLocation>
        <location evidence="1">Membrane</location>
        <topology evidence="1">Single-pass type I membrane protein</topology>
    </subcellularLocation>
</comment>
<reference evidence="14" key="1">
    <citation type="submission" date="2011-05" db="EMBL/GenBank/DDBJ databases">
        <authorList>
            <person name="Richards S.R."/>
            <person name="Qu J."/>
            <person name="Jiang H."/>
            <person name="Jhangiani S.N."/>
            <person name="Agravi P."/>
            <person name="Goodspeed R."/>
            <person name="Gross S."/>
            <person name="Mandapat C."/>
            <person name="Jackson L."/>
            <person name="Mathew T."/>
            <person name="Pu L."/>
            <person name="Thornton R."/>
            <person name="Saada N."/>
            <person name="Wilczek-Boney K.B."/>
            <person name="Lee S."/>
            <person name="Kovar C."/>
            <person name="Wu Y."/>
            <person name="Scherer S.E."/>
            <person name="Worley K.C."/>
            <person name="Muzny D.M."/>
            <person name="Gibbs R."/>
        </authorList>
    </citation>
    <scope>NUCLEOTIDE SEQUENCE</scope>
    <source>
        <strain evidence="14">Brora</strain>
    </source>
</reference>
<protein>
    <recommendedName>
        <fullName evidence="12">TIR domain-containing protein</fullName>
    </recommendedName>
</protein>
<dbReference type="Gene3D" id="3.40.50.10140">
    <property type="entry name" value="Toll/interleukin-1 receptor homology (TIR) domain"/>
    <property type="match status" value="1"/>
</dbReference>
<keyword evidence="4 11" id="KW-0812">Transmembrane</keyword>
<dbReference type="GO" id="GO:0002224">
    <property type="term" value="P:toll-like receptor signaling pathway"/>
    <property type="evidence" value="ECO:0007669"/>
    <property type="project" value="InterPro"/>
</dbReference>
<dbReference type="Proteomes" id="UP000014500">
    <property type="component" value="Unassembled WGS sequence"/>
</dbReference>
<evidence type="ECO:0000256" key="6">
    <source>
        <dbReference type="ARBA" id="ARBA00022737"/>
    </source>
</evidence>